<keyword evidence="3" id="KW-1185">Reference proteome</keyword>
<feature type="compositionally biased region" description="Polar residues" evidence="1">
    <location>
        <begin position="181"/>
        <end position="193"/>
    </location>
</feature>
<feature type="compositionally biased region" description="Polar residues" evidence="1">
    <location>
        <begin position="151"/>
        <end position="169"/>
    </location>
</feature>
<proteinExistence type="predicted"/>
<dbReference type="Proteomes" id="UP000037035">
    <property type="component" value="Unassembled WGS sequence"/>
</dbReference>
<protein>
    <submittedName>
        <fullName evidence="2">Uncharacterized protein</fullName>
    </submittedName>
</protein>
<reference evidence="2 3" key="1">
    <citation type="submission" date="2015-08" db="EMBL/GenBank/DDBJ databases">
        <title>Next Generation Sequencing and Analysis of the Genome of Puccinia sorghi L Schw, the Causal Agent of Maize Common Rust.</title>
        <authorList>
            <person name="Rochi L."/>
            <person name="Burguener G."/>
            <person name="Darino M."/>
            <person name="Turjanski A."/>
            <person name="Kreff E."/>
            <person name="Dieguez M.J."/>
            <person name="Sacco F."/>
        </authorList>
    </citation>
    <scope>NUCLEOTIDE SEQUENCE [LARGE SCALE GENOMIC DNA]</scope>
    <source>
        <strain evidence="2 3">RO10H11247</strain>
    </source>
</reference>
<evidence type="ECO:0000313" key="3">
    <source>
        <dbReference type="Proteomes" id="UP000037035"/>
    </source>
</evidence>
<comment type="caution">
    <text evidence="2">The sequence shown here is derived from an EMBL/GenBank/DDBJ whole genome shotgun (WGS) entry which is preliminary data.</text>
</comment>
<name>A0A0L6V797_9BASI</name>
<accession>A0A0L6V797</accession>
<dbReference type="AlphaFoldDB" id="A0A0L6V797"/>
<evidence type="ECO:0000256" key="1">
    <source>
        <dbReference type="SAM" id="MobiDB-lite"/>
    </source>
</evidence>
<organism evidence="2 3">
    <name type="scientific">Puccinia sorghi</name>
    <dbReference type="NCBI Taxonomy" id="27349"/>
    <lineage>
        <taxon>Eukaryota</taxon>
        <taxon>Fungi</taxon>
        <taxon>Dikarya</taxon>
        <taxon>Basidiomycota</taxon>
        <taxon>Pucciniomycotina</taxon>
        <taxon>Pucciniomycetes</taxon>
        <taxon>Pucciniales</taxon>
        <taxon>Pucciniaceae</taxon>
        <taxon>Puccinia</taxon>
    </lineage>
</organism>
<sequence>MGSSVLVWHCSAHPRSSGISQTPVAFIDPASSSSILRSSAIMNKPLRKACLIPLLIFQTPPDLTTASMVRLRGDDHELPDLNIALEPEPPIPAWQPAGGISSPSTQERWVASPPDREVAFPSSHPNLAAPQSSAAAREILYPFTQTSWADTSRGTNVETVTQESTQRPGSNALKRTRVSKPLTSTQSSETSTDGGILENNRPPRKLQKLIPSLEIHSIIDEHDQTGEASAVIRPSLNVHHWDMVRVHEQEGQRDENGQPASQPSEKLEMFFKLLLFEHSDGFYWLPPEKLQHTTASYNFLKEEWAEGTLGNRWTQIRPKIAADILLELADQKLDLDSHPIFKELMSSTPSTTVKKKGQLDEFRVGPRMINSISTYVSKVTKIATFLIILRSSILNQHAPGQLNEAMLNGILTFIWGFWEELECMDEKLIDSHPSWAKINSKILRFQVPKASYLTSFIYSKIKFYEVATRIAESWEEKHLTNKVYQHIKKHQRSLIRISGDILFHSNPKIVDRYTKENSHQNNLKNKNP</sequence>
<dbReference type="VEuPathDB" id="FungiDB:VP01_2347g1"/>
<feature type="region of interest" description="Disordered" evidence="1">
    <location>
        <begin position="151"/>
        <end position="204"/>
    </location>
</feature>
<evidence type="ECO:0000313" key="2">
    <source>
        <dbReference type="EMBL" id="KNZ56676.1"/>
    </source>
</evidence>
<gene>
    <name evidence="2" type="ORF">VP01_2347g1</name>
</gene>
<dbReference type="EMBL" id="LAVV01007222">
    <property type="protein sequence ID" value="KNZ56676.1"/>
    <property type="molecule type" value="Genomic_DNA"/>
</dbReference>